<dbReference type="GO" id="GO:0003735">
    <property type="term" value="F:structural constituent of ribosome"/>
    <property type="evidence" value="ECO:0007669"/>
    <property type="project" value="InterPro"/>
</dbReference>
<comment type="similarity">
    <text evidence="1 4">Belongs to the eukaryotic ribosomal protein eS7 family.</text>
</comment>
<protein>
    <recommendedName>
        <fullName evidence="4">40S ribosomal protein S7</fullName>
    </recommendedName>
</protein>
<dbReference type="InterPro" id="IPR000554">
    <property type="entry name" value="Ribosomal_eS7"/>
</dbReference>
<evidence type="ECO:0000256" key="3">
    <source>
        <dbReference type="ARBA" id="ARBA00023274"/>
    </source>
</evidence>
<sequence>MSAANKILNSDPSELELKIAQALVELESTSSDLKADIRGLQFKSAREIPTGQGKSAIVIFVPVPLLSYVHKAQQKQQRLTRELEKKFSDRHIIFLAERRILPKPGRKRSKQSQKRPRSRTLTAVHDAILEDLVYPTDIIGKRLRYQVGGNKLYKIFLDPKDATAVDYKIDSFQVVYNKLTGKQVSFEVGSKGEVH</sequence>
<evidence type="ECO:0000313" key="6">
    <source>
        <dbReference type="Proteomes" id="UP000238350"/>
    </source>
</evidence>
<comment type="caution">
    <text evidence="5">The sequence shown here is derived from an EMBL/GenBank/DDBJ whole genome shotgun (WGS) entry which is preliminary data.</text>
</comment>
<evidence type="ECO:0000313" key="5">
    <source>
        <dbReference type="EMBL" id="PRT52656.1"/>
    </source>
</evidence>
<dbReference type="Proteomes" id="UP000238350">
    <property type="component" value="Unassembled WGS sequence"/>
</dbReference>
<dbReference type="InterPro" id="IPR047861">
    <property type="entry name" value="Ribosomal_eS7_CS"/>
</dbReference>
<name>A0A2T0FCD6_9ASCO</name>
<dbReference type="STRING" id="45607.A0A2T0FCD6"/>
<gene>
    <name evidence="5" type="ORF">B9G98_00276</name>
</gene>
<dbReference type="GO" id="GO:0042274">
    <property type="term" value="P:ribosomal small subunit biogenesis"/>
    <property type="evidence" value="ECO:0007669"/>
    <property type="project" value="TreeGrafter"/>
</dbReference>
<dbReference type="GO" id="GO:0032040">
    <property type="term" value="C:small-subunit processome"/>
    <property type="evidence" value="ECO:0007669"/>
    <property type="project" value="TreeGrafter"/>
</dbReference>
<keyword evidence="6" id="KW-1185">Reference proteome</keyword>
<keyword evidence="2 4" id="KW-0689">Ribosomal protein</keyword>
<evidence type="ECO:0000256" key="2">
    <source>
        <dbReference type="ARBA" id="ARBA00022980"/>
    </source>
</evidence>
<evidence type="ECO:0000256" key="4">
    <source>
        <dbReference type="RuleBase" id="RU364105"/>
    </source>
</evidence>
<dbReference type="GO" id="GO:0006412">
    <property type="term" value="P:translation"/>
    <property type="evidence" value="ECO:0007669"/>
    <property type="project" value="InterPro"/>
</dbReference>
<dbReference type="GO" id="GO:0006364">
    <property type="term" value="P:rRNA processing"/>
    <property type="evidence" value="ECO:0007669"/>
    <property type="project" value="TreeGrafter"/>
</dbReference>
<dbReference type="GO" id="GO:0022627">
    <property type="term" value="C:cytosolic small ribosomal subunit"/>
    <property type="evidence" value="ECO:0007669"/>
    <property type="project" value="TreeGrafter"/>
</dbReference>
<dbReference type="RefSeq" id="XP_024662602.1">
    <property type="nucleotide sequence ID" value="XM_024806834.1"/>
</dbReference>
<dbReference type="Pfam" id="PF01251">
    <property type="entry name" value="Ribosomal_S7e"/>
    <property type="match status" value="1"/>
</dbReference>
<dbReference type="PANTHER" id="PTHR11278:SF0">
    <property type="entry name" value="SMALL RIBOSOMAL SUBUNIT PROTEIN ES7"/>
    <property type="match status" value="1"/>
</dbReference>
<dbReference type="GO" id="GO:0030686">
    <property type="term" value="C:90S preribosome"/>
    <property type="evidence" value="ECO:0007669"/>
    <property type="project" value="TreeGrafter"/>
</dbReference>
<dbReference type="PANTHER" id="PTHR11278">
    <property type="entry name" value="40S RIBOSOMAL PROTEIN S7"/>
    <property type="match status" value="1"/>
</dbReference>
<evidence type="ECO:0000256" key="1">
    <source>
        <dbReference type="ARBA" id="ARBA00007820"/>
    </source>
</evidence>
<dbReference type="PROSITE" id="PS00948">
    <property type="entry name" value="RIBOSOMAL_S7E"/>
    <property type="match status" value="1"/>
</dbReference>
<proteinExistence type="inferred from homology"/>
<dbReference type="EMBL" id="NDIQ01000001">
    <property type="protein sequence ID" value="PRT52656.1"/>
    <property type="molecule type" value="Genomic_DNA"/>
</dbReference>
<dbReference type="GeneID" id="36514025"/>
<reference evidence="5 6" key="1">
    <citation type="submission" date="2017-04" db="EMBL/GenBank/DDBJ databases">
        <title>Genome sequencing of [Candida] sorbophila.</title>
        <authorList>
            <person name="Ahn J.O."/>
        </authorList>
    </citation>
    <scope>NUCLEOTIDE SEQUENCE [LARGE SCALE GENOMIC DNA]</scope>
    <source>
        <strain evidence="5 6">DS02</strain>
    </source>
</reference>
<dbReference type="AlphaFoldDB" id="A0A2T0FCD6"/>
<accession>A0A2T0FCD6</accession>
<keyword evidence="3 4" id="KW-0687">Ribonucleoprotein</keyword>
<organism evidence="5 6">
    <name type="scientific">Wickerhamiella sorbophila</name>
    <dbReference type="NCBI Taxonomy" id="45607"/>
    <lineage>
        <taxon>Eukaryota</taxon>
        <taxon>Fungi</taxon>
        <taxon>Dikarya</taxon>
        <taxon>Ascomycota</taxon>
        <taxon>Saccharomycotina</taxon>
        <taxon>Dipodascomycetes</taxon>
        <taxon>Dipodascales</taxon>
        <taxon>Trichomonascaceae</taxon>
        <taxon>Wickerhamiella</taxon>
    </lineage>
</organism>
<dbReference type="OrthoDB" id="1724687at2759"/>